<name>A0A0D2NL67_HYPSF</name>
<gene>
    <name evidence="5" type="ORF">HYPSUDRAFT_143535</name>
</gene>
<dbReference type="SUPFAM" id="SSF50985">
    <property type="entry name" value="RCC1/BLIP-II"/>
    <property type="match status" value="1"/>
</dbReference>
<evidence type="ECO:0000256" key="2">
    <source>
        <dbReference type="PROSITE-ProRule" id="PRU00235"/>
    </source>
</evidence>
<dbReference type="PANTHER" id="PTHR22872:SF2">
    <property type="entry name" value="INHIBITOR OF BRUTON TYROSINE KINASE"/>
    <property type="match status" value="1"/>
</dbReference>
<evidence type="ECO:0000256" key="1">
    <source>
        <dbReference type="ARBA" id="ARBA00022737"/>
    </source>
</evidence>
<dbReference type="Gene3D" id="1.25.40.20">
    <property type="entry name" value="Ankyrin repeat-containing domain"/>
    <property type="match status" value="1"/>
</dbReference>
<feature type="compositionally biased region" description="Low complexity" evidence="3">
    <location>
        <begin position="1215"/>
        <end position="1233"/>
    </location>
</feature>
<dbReference type="OrthoDB" id="1893551at2759"/>
<feature type="compositionally biased region" description="Polar residues" evidence="3">
    <location>
        <begin position="1175"/>
        <end position="1188"/>
    </location>
</feature>
<dbReference type="InterPro" id="IPR009091">
    <property type="entry name" value="RCC1/BLIP-II"/>
</dbReference>
<dbReference type="SUPFAM" id="SSF54695">
    <property type="entry name" value="POZ domain"/>
    <property type="match status" value="2"/>
</dbReference>
<dbReference type="InterPro" id="IPR051625">
    <property type="entry name" value="Signaling_Regulatory_Domain"/>
</dbReference>
<evidence type="ECO:0000256" key="3">
    <source>
        <dbReference type="SAM" id="MobiDB-lite"/>
    </source>
</evidence>
<dbReference type="Pfam" id="PF12796">
    <property type="entry name" value="Ank_2"/>
    <property type="match status" value="1"/>
</dbReference>
<feature type="region of interest" description="Disordered" evidence="3">
    <location>
        <begin position="598"/>
        <end position="621"/>
    </location>
</feature>
<sequence>MSLLHDYFTTRNLQAFQRLLDGGNPERGSAGAAGASGGPGSGGRSWTRGGGAAGAAAAAACKVNARDWLGRTVLHLACNAVENIEYVRALLKHPQIDVNLADTESLWTPLHRALYAANLPVVLLLLQNPDIDTSLKDLEGYTAFDLYNSTVNGTKPGEGETEAELYTWGANRNAALGVGDENDRTYPDHVAIQSKEDPAVLAQRSLTARFAPIHVRQVQMSKLHTAVVTAEREGNLRLCGFGSGGRLGPAQHTQYSLNPMASLNLEIARVALGQDHTLALTRSGEVYSWGLNRFSQLGYVVEAAPTANGRLEEPIQSVPKRVVGLLRREVVRGVAASKNASACWTSDAVFTWGTNTGQLGYDKNAQPVQVPPRAVTKFSNTVIDLAMSDTVLAALLENHSVECIWNDRHYRISFPINAFPTGIEPYRPPQSIKDSRISKVTCCDDTFAALSLNGEVFTFSPPKSTGDTAAAGEGRAFAPQRIWALRKKFSAVKDVALGSEGSIIICTESGHVFVRTRNTKNASAKAFKFEQVPFLQRVTHVCANSTGAFGALKVDFKPTPIAVVGNTIAQDLKRVQPYLQFYSDEGVEDGNIALPRLGTQSSWTGDRGASQHVDDEPEDEDVEGDIASVLELCRALACERRMRKKEGGNVDYSARRLPHGADVMVHLHSGEAFPAHRAVLAARSHILAGVLAGGAAVSAPPLGIQLLAPRPGNTAGVRSIARLDVSDVHPLAVLILLHYLYADELLAVWDRRIGGAVRAQWAALAADTAQVRADLQALALLLELPPLAQALGAPVRRVPTPTMAGDMEALFDRAQTPTRAHGAVPPDTVLQLADRDVYTHSVVLRARSPLFASFFDLEDWSAKRWGADGMVRINMRHLTAHVMEFVVRFMCCGADEEMFRCLDFVHSTEELIPFMFEVLAGANELHLDRLILLCASVILEHTTLANACYVLADATHYRIPALVAGLHAYCSATLEALLEARMLEALPYALVKELARSIQVRQVEKAPFARGGAHIAALLERHAGWLALQDIPEPTMRHTVGEWRREGAPSRARCAFPAPAMHTLRRPPSGDDIFLMDETDVPKPAADTGAQSAPVWKAHGAPKVDMKAVMAEAASQRPPTARTAVYGGQTPRAVSSKPPFASGTPEGSTSNLVPRASPKSGTSPAWRTRGPATPTAESTVKNQASAPTTPVAASKMKGKEVSRAPSMGLLSGTRPSTNATPSSPSAAGPSLGPVITPTRQKPAENRSNGHGRSSIGSKAWAQPQPERAPAAPPVATRGMSFVAIQHLQQEQVAPVKDRRSLREIQAEEHALQEEADFLKWWTAEEERVQQEALALAQFESASNQKSSPRRTKPAKKKAQPPAAGASQTEQTGAQRPSRKPRATPA</sequence>
<feature type="domain" description="BTB" evidence="4">
    <location>
        <begin position="661"/>
        <end position="745"/>
    </location>
</feature>
<feature type="compositionally biased region" description="Basic residues" evidence="3">
    <location>
        <begin position="1347"/>
        <end position="1358"/>
    </location>
</feature>
<dbReference type="Proteomes" id="UP000054270">
    <property type="component" value="Unassembled WGS sequence"/>
</dbReference>
<feature type="compositionally biased region" description="Gly residues" evidence="3">
    <location>
        <begin position="34"/>
        <end position="47"/>
    </location>
</feature>
<dbReference type="InterPro" id="IPR000210">
    <property type="entry name" value="BTB/POZ_dom"/>
</dbReference>
<dbReference type="EMBL" id="KN817576">
    <property type="protein sequence ID" value="KJA19604.1"/>
    <property type="molecule type" value="Genomic_DNA"/>
</dbReference>
<dbReference type="PROSITE" id="PS50012">
    <property type="entry name" value="RCC1_3"/>
    <property type="match status" value="4"/>
</dbReference>
<dbReference type="STRING" id="945553.A0A0D2NL67"/>
<feature type="region of interest" description="Disordered" evidence="3">
    <location>
        <begin position="1338"/>
        <end position="1385"/>
    </location>
</feature>
<dbReference type="PANTHER" id="PTHR22872">
    <property type="entry name" value="BTK-BINDING PROTEIN-RELATED"/>
    <property type="match status" value="1"/>
</dbReference>
<dbReference type="InterPro" id="IPR011333">
    <property type="entry name" value="SKP1/BTB/POZ_sf"/>
</dbReference>
<feature type="repeat" description="RCC1" evidence="2">
    <location>
        <begin position="284"/>
        <end position="347"/>
    </location>
</feature>
<protein>
    <recommendedName>
        <fullName evidence="4">BTB domain-containing protein</fullName>
    </recommendedName>
</protein>
<feature type="region of interest" description="Disordered" evidence="3">
    <location>
        <begin position="27"/>
        <end position="47"/>
    </location>
</feature>
<evidence type="ECO:0000313" key="6">
    <source>
        <dbReference type="Proteomes" id="UP000054270"/>
    </source>
</evidence>
<evidence type="ECO:0000313" key="5">
    <source>
        <dbReference type="EMBL" id="KJA19604.1"/>
    </source>
</evidence>
<dbReference type="InterPro" id="IPR002110">
    <property type="entry name" value="Ankyrin_rpt"/>
</dbReference>
<feature type="repeat" description="RCC1" evidence="2">
    <location>
        <begin position="347"/>
        <end position="398"/>
    </location>
</feature>
<keyword evidence="1" id="KW-0677">Repeat</keyword>
<dbReference type="Gene3D" id="3.30.710.10">
    <property type="entry name" value="Potassium Channel Kv1.1, Chain A"/>
    <property type="match status" value="2"/>
</dbReference>
<dbReference type="Pfam" id="PF00651">
    <property type="entry name" value="BTB"/>
    <property type="match status" value="1"/>
</dbReference>
<feature type="repeat" description="RCC1" evidence="2">
    <location>
        <begin position="163"/>
        <end position="231"/>
    </location>
</feature>
<feature type="domain" description="BTB" evidence="4">
    <location>
        <begin position="826"/>
        <end position="890"/>
    </location>
</feature>
<accession>A0A0D2NL67</accession>
<feature type="compositionally biased region" description="Low complexity" evidence="3">
    <location>
        <begin position="1259"/>
        <end position="1273"/>
    </location>
</feature>
<dbReference type="SUPFAM" id="SSF48403">
    <property type="entry name" value="Ankyrin repeat"/>
    <property type="match status" value="1"/>
</dbReference>
<proteinExistence type="predicted"/>
<dbReference type="InterPro" id="IPR000408">
    <property type="entry name" value="Reg_chr_condens"/>
</dbReference>
<dbReference type="PRINTS" id="PR00633">
    <property type="entry name" value="RCCNDNSATION"/>
</dbReference>
<reference evidence="6" key="1">
    <citation type="submission" date="2014-04" db="EMBL/GenBank/DDBJ databases">
        <title>Evolutionary Origins and Diversification of the Mycorrhizal Mutualists.</title>
        <authorList>
            <consortium name="DOE Joint Genome Institute"/>
            <consortium name="Mycorrhizal Genomics Consortium"/>
            <person name="Kohler A."/>
            <person name="Kuo A."/>
            <person name="Nagy L.G."/>
            <person name="Floudas D."/>
            <person name="Copeland A."/>
            <person name="Barry K.W."/>
            <person name="Cichocki N."/>
            <person name="Veneault-Fourrey C."/>
            <person name="LaButti K."/>
            <person name="Lindquist E.A."/>
            <person name="Lipzen A."/>
            <person name="Lundell T."/>
            <person name="Morin E."/>
            <person name="Murat C."/>
            <person name="Riley R."/>
            <person name="Ohm R."/>
            <person name="Sun H."/>
            <person name="Tunlid A."/>
            <person name="Henrissat B."/>
            <person name="Grigoriev I.V."/>
            <person name="Hibbett D.S."/>
            <person name="Martin F."/>
        </authorList>
    </citation>
    <scope>NUCLEOTIDE SEQUENCE [LARGE SCALE GENOMIC DNA]</scope>
    <source>
        <strain evidence="6">FD-334 SS-4</strain>
    </source>
</reference>
<feature type="repeat" description="RCC1" evidence="2">
    <location>
        <begin position="234"/>
        <end position="283"/>
    </location>
</feature>
<dbReference type="OMA" id="FEFVLRY"/>
<dbReference type="SMART" id="SM00248">
    <property type="entry name" value="ANK"/>
    <property type="match status" value="2"/>
</dbReference>
<dbReference type="Pfam" id="PF13540">
    <property type="entry name" value="RCC1_2"/>
    <property type="match status" value="1"/>
</dbReference>
<dbReference type="PROSITE" id="PS50097">
    <property type="entry name" value="BTB"/>
    <property type="match status" value="2"/>
</dbReference>
<feature type="compositionally biased region" description="Basic residues" evidence="3">
    <location>
        <begin position="1376"/>
        <end position="1385"/>
    </location>
</feature>
<organism evidence="5 6">
    <name type="scientific">Hypholoma sublateritium (strain FD-334 SS-4)</name>
    <dbReference type="NCBI Taxonomy" id="945553"/>
    <lineage>
        <taxon>Eukaryota</taxon>
        <taxon>Fungi</taxon>
        <taxon>Dikarya</taxon>
        <taxon>Basidiomycota</taxon>
        <taxon>Agaricomycotina</taxon>
        <taxon>Agaricomycetes</taxon>
        <taxon>Agaricomycetidae</taxon>
        <taxon>Agaricales</taxon>
        <taxon>Agaricineae</taxon>
        <taxon>Strophariaceae</taxon>
        <taxon>Hypholoma</taxon>
    </lineage>
</organism>
<dbReference type="Gene3D" id="2.130.10.30">
    <property type="entry name" value="Regulator of chromosome condensation 1/beta-lactamase-inhibitor protein II"/>
    <property type="match status" value="1"/>
</dbReference>
<dbReference type="InterPro" id="IPR036770">
    <property type="entry name" value="Ankyrin_rpt-contain_sf"/>
</dbReference>
<dbReference type="SMART" id="SM00225">
    <property type="entry name" value="BTB"/>
    <property type="match status" value="2"/>
</dbReference>
<feature type="compositionally biased region" description="Polar residues" evidence="3">
    <location>
        <begin position="1365"/>
        <end position="1374"/>
    </location>
</feature>
<evidence type="ECO:0000259" key="4">
    <source>
        <dbReference type="PROSITE" id="PS50097"/>
    </source>
</evidence>
<keyword evidence="6" id="KW-1185">Reference proteome</keyword>
<feature type="region of interest" description="Disordered" evidence="3">
    <location>
        <begin position="1111"/>
        <end position="1273"/>
    </location>
</feature>
<feature type="compositionally biased region" description="Polar residues" evidence="3">
    <location>
        <begin position="1245"/>
        <end position="1256"/>
    </location>
</feature>